<dbReference type="InterPro" id="IPR000182">
    <property type="entry name" value="GNAT_dom"/>
</dbReference>
<dbReference type="InterPro" id="IPR016181">
    <property type="entry name" value="Acyl_CoA_acyltransferase"/>
</dbReference>
<dbReference type="EMBL" id="BAABBN010000007">
    <property type="protein sequence ID" value="GAA3929986.1"/>
    <property type="molecule type" value="Genomic_DNA"/>
</dbReference>
<dbReference type="Pfam" id="PF00583">
    <property type="entry name" value="Acetyltransf_1"/>
    <property type="match status" value="1"/>
</dbReference>
<sequence>MEDVIIIRPYQPKDKEQVLALILDIQTSEFAIEITAEQQPDLQDIPNFYQIGNGNFWTAVVFNALKDSEQIVGTVSLLDIGNQQAALRKMFVAKAFRGASYGTASQLLETALKWQKEKGISQVFLGTTAKFLAAHRFYEKNGFKSISKSELPSSFPVMTVDTRFYVYPE</sequence>
<dbReference type="PROSITE" id="PS51186">
    <property type="entry name" value="GNAT"/>
    <property type="match status" value="1"/>
</dbReference>
<accession>A0ABP7MVX0</accession>
<name>A0ABP7MVX0_9GAMM</name>
<evidence type="ECO:0000256" key="1">
    <source>
        <dbReference type="ARBA" id="ARBA00022679"/>
    </source>
</evidence>
<dbReference type="Gene3D" id="3.40.630.30">
    <property type="match status" value="1"/>
</dbReference>
<organism evidence="3 4">
    <name type="scientific">Litoribacillus peritrichatus</name>
    <dbReference type="NCBI Taxonomy" id="718191"/>
    <lineage>
        <taxon>Bacteria</taxon>
        <taxon>Pseudomonadati</taxon>
        <taxon>Pseudomonadota</taxon>
        <taxon>Gammaproteobacteria</taxon>
        <taxon>Oceanospirillales</taxon>
        <taxon>Oceanospirillaceae</taxon>
        <taxon>Litoribacillus</taxon>
    </lineage>
</organism>
<protein>
    <submittedName>
        <fullName evidence="3">GNAT family N-acetyltransferase</fullName>
    </submittedName>
</protein>
<dbReference type="SUPFAM" id="SSF55729">
    <property type="entry name" value="Acyl-CoA N-acyltransferases (Nat)"/>
    <property type="match status" value="1"/>
</dbReference>
<dbReference type="InterPro" id="IPR050769">
    <property type="entry name" value="NAT_camello-type"/>
</dbReference>
<proteinExistence type="predicted"/>
<dbReference type="RefSeq" id="WP_344799202.1">
    <property type="nucleotide sequence ID" value="NZ_BAABBN010000007.1"/>
</dbReference>
<dbReference type="PANTHER" id="PTHR13947">
    <property type="entry name" value="GNAT FAMILY N-ACETYLTRANSFERASE"/>
    <property type="match status" value="1"/>
</dbReference>
<evidence type="ECO:0000313" key="4">
    <source>
        <dbReference type="Proteomes" id="UP001501565"/>
    </source>
</evidence>
<evidence type="ECO:0000313" key="3">
    <source>
        <dbReference type="EMBL" id="GAA3929986.1"/>
    </source>
</evidence>
<dbReference type="CDD" id="cd04301">
    <property type="entry name" value="NAT_SF"/>
    <property type="match status" value="1"/>
</dbReference>
<gene>
    <name evidence="3" type="ORF">GCM10022277_28320</name>
</gene>
<keyword evidence="1" id="KW-0808">Transferase</keyword>
<dbReference type="PANTHER" id="PTHR13947:SF37">
    <property type="entry name" value="LD18367P"/>
    <property type="match status" value="1"/>
</dbReference>
<keyword evidence="4" id="KW-1185">Reference proteome</keyword>
<evidence type="ECO:0000259" key="2">
    <source>
        <dbReference type="PROSITE" id="PS51186"/>
    </source>
</evidence>
<reference evidence="4" key="1">
    <citation type="journal article" date="2019" name="Int. J. Syst. Evol. Microbiol.">
        <title>The Global Catalogue of Microorganisms (GCM) 10K type strain sequencing project: providing services to taxonomists for standard genome sequencing and annotation.</title>
        <authorList>
            <consortium name="The Broad Institute Genomics Platform"/>
            <consortium name="The Broad Institute Genome Sequencing Center for Infectious Disease"/>
            <person name="Wu L."/>
            <person name="Ma J."/>
        </authorList>
    </citation>
    <scope>NUCLEOTIDE SEQUENCE [LARGE SCALE GENOMIC DNA]</scope>
    <source>
        <strain evidence="4">JCM 17551</strain>
    </source>
</reference>
<feature type="domain" description="N-acetyltransferase" evidence="2">
    <location>
        <begin position="5"/>
        <end position="163"/>
    </location>
</feature>
<dbReference type="Proteomes" id="UP001501565">
    <property type="component" value="Unassembled WGS sequence"/>
</dbReference>
<comment type="caution">
    <text evidence="3">The sequence shown here is derived from an EMBL/GenBank/DDBJ whole genome shotgun (WGS) entry which is preliminary data.</text>
</comment>